<dbReference type="Gene3D" id="3.40.50.11690">
    <property type="entry name" value="Cell division protein FtsQ/DivIB"/>
    <property type="match status" value="1"/>
</dbReference>
<keyword evidence="5 9" id="KW-0812">Transmembrane</keyword>
<proteinExistence type="inferred from homology"/>
<comment type="similarity">
    <text evidence="9">Belongs to the FtsQ/DivIB family. FtsQ subfamily.</text>
</comment>
<dbReference type="InterPro" id="IPR026579">
    <property type="entry name" value="FtsQ"/>
</dbReference>
<evidence type="ECO:0000256" key="9">
    <source>
        <dbReference type="HAMAP-Rule" id="MF_00911"/>
    </source>
</evidence>
<dbReference type="Pfam" id="PF08478">
    <property type="entry name" value="POTRA_1"/>
    <property type="match status" value="1"/>
</dbReference>
<keyword evidence="7 9" id="KW-0472">Membrane</keyword>
<evidence type="ECO:0000313" key="12">
    <source>
        <dbReference type="Proteomes" id="UP001597101"/>
    </source>
</evidence>
<dbReference type="Proteomes" id="UP001597101">
    <property type="component" value="Unassembled WGS sequence"/>
</dbReference>
<dbReference type="HAMAP" id="MF_00911">
    <property type="entry name" value="FtsQ_subfam"/>
    <property type="match status" value="1"/>
</dbReference>
<dbReference type="InterPro" id="IPR045335">
    <property type="entry name" value="FtsQ_C_sf"/>
</dbReference>
<comment type="function">
    <text evidence="9">Essential cell division protein.</text>
</comment>
<dbReference type="RefSeq" id="WP_377212125.1">
    <property type="nucleotide sequence ID" value="NZ_JBHTJV010000005.1"/>
</dbReference>
<comment type="caution">
    <text evidence="11">The sequence shown here is derived from an EMBL/GenBank/DDBJ whole genome shotgun (WGS) entry which is preliminary data.</text>
</comment>
<evidence type="ECO:0000256" key="4">
    <source>
        <dbReference type="ARBA" id="ARBA00022618"/>
    </source>
</evidence>
<dbReference type="Pfam" id="PF03799">
    <property type="entry name" value="FtsQ_DivIB_C"/>
    <property type="match status" value="1"/>
</dbReference>
<evidence type="ECO:0000256" key="1">
    <source>
        <dbReference type="ARBA" id="ARBA00004370"/>
    </source>
</evidence>
<dbReference type="InterPro" id="IPR005548">
    <property type="entry name" value="Cell_div_FtsQ/DivIB_C"/>
</dbReference>
<evidence type="ECO:0000259" key="10">
    <source>
        <dbReference type="PROSITE" id="PS51779"/>
    </source>
</evidence>
<name>A0ABW3FFL2_9HYPH</name>
<sequence>MSSLNGRYGGADGSLAGAGSLAAEGHAVSRFYSIVRRRFVRNIETAKPMRSGVGSLLAVGFIVCGLVLGAFTGGHGPALMAGIAGSVGLQASDIIISGQIETREQDVVEVLGLSETRSLVGFDAKAARERIAALPWVDEVTVRKLYPGKLVVEMREKRAFAVWQKDEHLSVVEQSGELISRFGISDLLNNRFSHLPHLIGEGAAETAGEILPLAADYPEIANRVLSYSRVGNRRWNVNLDGGLVVKLPEKNLGDALKFLASLQQERRVLDRQVATVDLRVNGRIALQLLPEAAEERAKYVVDRAKAMKKAERNL</sequence>
<accession>A0ABW3FFL2</accession>
<evidence type="ECO:0000256" key="7">
    <source>
        <dbReference type="ARBA" id="ARBA00023136"/>
    </source>
</evidence>
<dbReference type="PROSITE" id="PS51779">
    <property type="entry name" value="POTRA"/>
    <property type="match status" value="1"/>
</dbReference>
<feature type="domain" description="POTRA" evidence="10">
    <location>
        <begin position="89"/>
        <end position="157"/>
    </location>
</feature>
<evidence type="ECO:0000313" key="11">
    <source>
        <dbReference type="EMBL" id="MFD0916263.1"/>
    </source>
</evidence>
<keyword evidence="3 9" id="KW-0997">Cell inner membrane</keyword>
<feature type="transmembrane region" description="Helical" evidence="9">
    <location>
        <begin position="51"/>
        <end position="72"/>
    </location>
</feature>
<dbReference type="Gene3D" id="3.10.20.310">
    <property type="entry name" value="membrane protein fhac"/>
    <property type="match status" value="1"/>
</dbReference>
<protein>
    <recommendedName>
        <fullName evidence="9">Cell division protein FtsQ</fullName>
    </recommendedName>
</protein>
<evidence type="ECO:0000256" key="8">
    <source>
        <dbReference type="ARBA" id="ARBA00023306"/>
    </source>
</evidence>
<evidence type="ECO:0000256" key="5">
    <source>
        <dbReference type="ARBA" id="ARBA00022692"/>
    </source>
</evidence>
<evidence type="ECO:0000256" key="6">
    <source>
        <dbReference type="ARBA" id="ARBA00022989"/>
    </source>
</evidence>
<evidence type="ECO:0000256" key="3">
    <source>
        <dbReference type="ARBA" id="ARBA00022519"/>
    </source>
</evidence>
<keyword evidence="6 9" id="KW-1133">Transmembrane helix</keyword>
<keyword evidence="2 9" id="KW-1003">Cell membrane</keyword>
<dbReference type="PANTHER" id="PTHR35851:SF1">
    <property type="entry name" value="CELL DIVISION PROTEIN FTSQ"/>
    <property type="match status" value="1"/>
</dbReference>
<organism evidence="11 12">
    <name type="scientific">Pseudahrensia aquimaris</name>
    <dbReference type="NCBI Taxonomy" id="744461"/>
    <lineage>
        <taxon>Bacteria</taxon>
        <taxon>Pseudomonadati</taxon>
        <taxon>Pseudomonadota</taxon>
        <taxon>Alphaproteobacteria</taxon>
        <taxon>Hyphomicrobiales</taxon>
        <taxon>Ahrensiaceae</taxon>
        <taxon>Pseudahrensia</taxon>
    </lineage>
</organism>
<gene>
    <name evidence="9" type="primary">ftsQ</name>
    <name evidence="11" type="ORF">ACFQ14_07585</name>
</gene>
<keyword evidence="4 9" id="KW-0132">Cell division</keyword>
<dbReference type="GO" id="GO:0051301">
    <property type="term" value="P:cell division"/>
    <property type="evidence" value="ECO:0007669"/>
    <property type="project" value="UniProtKB-KW"/>
</dbReference>
<dbReference type="PANTHER" id="PTHR35851">
    <property type="entry name" value="CELL DIVISION PROTEIN FTSQ"/>
    <property type="match status" value="1"/>
</dbReference>
<dbReference type="InterPro" id="IPR034746">
    <property type="entry name" value="POTRA"/>
</dbReference>
<evidence type="ECO:0000256" key="2">
    <source>
        <dbReference type="ARBA" id="ARBA00022475"/>
    </source>
</evidence>
<comment type="subcellular location">
    <subcellularLocation>
        <location evidence="9">Cell inner membrane</location>
        <topology evidence="9">Single-pass type II membrane protein</topology>
    </subcellularLocation>
    <subcellularLocation>
        <location evidence="1">Membrane</location>
    </subcellularLocation>
    <text evidence="9">Localizes to the division septum.</text>
</comment>
<dbReference type="InterPro" id="IPR013685">
    <property type="entry name" value="POTRA_FtsQ_type"/>
</dbReference>
<dbReference type="EMBL" id="JBHTJV010000005">
    <property type="protein sequence ID" value="MFD0916263.1"/>
    <property type="molecule type" value="Genomic_DNA"/>
</dbReference>
<keyword evidence="12" id="KW-1185">Reference proteome</keyword>
<keyword evidence="8 9" id="KW-0131">Cell cycle</keyword>
<reference evidence="12" key="1">
    <citation type="journal article" date="2019" name="Int. J. Syst. Evol. Microbiol.">
        <title>The Global Catalogue of Microorganisms (GCM) 10K type strain sequencing project: providing services to taxonomists for standard genome sequencing and annotation.</title>
        <authorList>
            <consortium name="The Broad Institute Genomics Platform"/>
            <consortium name="The Broad Institute Genome Sequencing Center for Infectious Disease"/>
            <person name="Wu L."/>
            <person name="Ma J."/>
        </authorList>
    </citation>
    <scope>NUCLEOTIDE SEQUENCE [LARGE SCALE GENOMIC DNA]</scope>
    <source>
        <strain evidence="12">CCUG 60023</strain>
    </source>
</reference>